<keyword evidence="3" id="KW-1185">Reference proteome</keyword>
<feature type="chain" id="PRO_5038085666" description="Tetratricopeptide repeat protein" evidence="1">
    <location>
        <begin position="20"/>
        <end position="219"/>
    </location>
</feature>
<reference evidence="2" key="1">
    <citation type="submission" date="2021-01" db="EMBL/GenBank/DDBJ databases">
        <title>Modified the classification status of verrucomicrobia.</title>
        <authorList>
            <person name="Feng X."/>
        </authorList>
    </citation>
    <scope>NUCLEOTIDE SEQUENCE</scope>
    <source>
        <strain evidence="2">JCM 18052</strain>
    </source>
</reference>
<evidence type="ECO:0008006" key="4">
    <source>
        <dbReference type="Google" id="ProtNLM"/>
    </source>
</evidence>
<dbReference type="InterPro" id="IPR011990">
    <property type="entry name" value="TPR-like_helical_dom_sf"/>
</dbReference>
<accession>A0A934R1H0</accession>
<dbReference type="Gene3D" id="1.25.40.10">
    <property type="entry name" value="Tetratricopeptide repeat domain"/>
    <property type="match status" value="1"/>
</dbReference>
<protein>
    <recommendedName>
        <fullName evidence="4">Tetratricopeptide repeat protein</fullName>
    </recommendedName>
</protein>
<dbReference type="AlphaFoldDB" id="A0A934R1H0"/>
<proteinExistence type="predicted"/>
<organism evidence="2 3">
    <name type="scientific">Luteolibacter yonseiensis</name>
    <dbReference type="NCBI Taxonomy" id="1144680"/>
    <lineage>
        <taxon>Bacteria</taxon>
        <taxon>Pseudomonadati</taxon>
        <taxon>Verrucomicrobiota</taxon>
        <taxon>Verrucomicrobiia</taxon>
        <taxon>Verrucomicrobiales</taxon>
        <taxon>Verrucomicrobiaceae</taxon>
        <taxon>Luteolibacter</taxon>
    </lineage>
</organism>
<evidence type="ECO:0000313" key="2">
    <source>
        <dbReference type="EMBL" id="MBK1815201.1"/>
    </source>
</evidence>
<sequence length="219" mass="24231">MKIRYPLSALIAVSLHASACLLHGAEPGDENPEGGTVVRIQDVWKMVYVADQRNYDQMIGMLEGIIKADEKSTDALTAGFLIGRIEVDRAEADAGGSYDKARKAFESLSAKNGKTWQGQFARLALLSILQNEGRHDLVISEGRKAIEEIDWDLLGKNQPPDLVELGKLNKQEERLTPDVVRVLVATSHIQLGQKKEAEEWISKIESEALKSELRQALGQ</sequence>
<dbReference type="Proteomes" id="UP000600139">
    <property type="component" value="Unassembled WGS sequence"/>
</dbReference>
<keyword evidence="1" id="KW-0732">Signal</keyword>
<gene>
    <name evidence="2" type="ORF">JIN84_06230</name>
</gene>
<name>A0A934R1H0_9BACT</name>
<dbReference type="EMBL" id="JAENIK010000006">
    <property type="protein sequence ID" value="MBK1815201.1"/>
    <property type="molecule type" value="Genomic_DNA"/>
</dbReference>
<evidence type="ECO:0000313" key="3">
    <source>
        <dbReference type="Proteomes" id="UP000600139"/>
    </source>
</evidence>
<feature type="signal peptide" evidence="1">
    <location>
        <begin position="1"/>
        <end position="19"/>
    </location>
</feature>
<comment type="caution">
    <text evidence="2">The sequence shown here is derived from an EMBL/GenBank/DDBJ whole genome shotgun (WGS) entry which is preliminary data.</text>
</comment>
<dbReference type="RefSeq" id="WP_200350170.1">
    <property type="nucleotide sequence ID" value="NZ_BAABHZ010000011.1"/>
</dbReference>
<evidence type="ECO:0000256" key="1">
    <source>
        <dbReference type="SAM" id="SignalP"/>
    </source>
</evidence>